<evidence type="ECO:0000313" key="1">
    <source>
        <dbReference type="EMBL" id="UZJ24140.1"/>
    </source>
</evidence>
<dbReference type="Pfam" id="PF08282">
    <property type="entry name" value="Hydrolase_3"/>
    <property type="match status" value="1"/>
</dbReference>
<organism evidence="1 2">
    <name type="scientific">Rhodococcus antarcticus</name>
    <dbReference type="NCBI Taxonomy" id="2987751"/>
    <lineage>
        <taxon>Bacteria</taxon>
        <taxon>Bacillati</taxon>
        <taxon>Actinomycetota</taxon>
        <taxon>Actinomycetes</taxon>
        <taxon>Mycobacteriales</taxon>
        <taxon>Nocardiaceae</taxon>
        <taxon>Rhodococcus</taxon>
    </lineage>
</organism>
<dbReference type="InterPro" id="IPR023214">
    <property type="entry name" value="HAD_sf"/>
</dbReference>
<reference evidence="1" key="1">
    <citation type="submission" date="2022-10" db="EMBL/GenBank/DDBJ databases">
        <title>Rhodococcus sp.75.</title>
        <authorList>
            <person name="Sun M."/>
        </authorList>
    </citation>
    <scope>NUCLEOTIDE SEQUENCE</scope>
    <source>
        <strain evidence="1">75</strain>
    </source>
</reference>
<dbReference type="Proteomes" id="UP001164965">
    <property type="component" value="Chromosome"/>
</dbReference>
<dbReference type="InterPro" id="IPR006379">
    <property type="entry name" value="HAD-SF_hydro_IIB"/>
</dbReference>
<proteinExistence type="predicted"/>
<evidence type="ECO:0000313" key="2">
    <source>
        <dbReference type="Proteomes" id="UP001164965"/>
    </source>
</evidence>
<dbReference type="PROSITE" id="PS01228">
    <property type="entry name" value="COF_1"/>
    <property type="match status" value="1"/>
</dbReference>
<dbReference type="GO" id="GO:0016787">
    <property type="term" value="F:hydrolase activity"/>
    <property type="evidence" value="ECO:0007669"/>
    <property type="project" value="UniProtKB-KW"/>
</dbReference>
<dbReference type="SUPFAM" id="SSF56784">
    <property type="entry name" value="HAD-like"/>
    <property type="match status" value="1"/>
</dbReference>
<dbReference type="Gene3D" id="3.30.1240.10">
    <property type="match status" value="1"/>
</dbReference>
<protein>
    <submittedName>
        <fullName evidence="1">Cof-type HAD-IIB family hydrolase</fullName>
    </submittedName>
</protein>
<accession>A0ABY6NXP4</accession>
<name>A0ABY6NXP4_9NOCA</name>
<dbReference type="InterPro" id="IPR036412">
    <property type="entry name" value="HAD-like_sf"/>
</dbReference>
<dbReference type="EMBL" id="CP110615">
    <property type="protein sequence ID" value="UZJ24140.1"/>
    <property type="molecule type" value="Genomic_DNA"/>
</dbReference>
<keyword evidence="2" id="KW-1185">Reference proteome</keyword>
<dbReference type="NCBIfam" id="TIGR01484">
    <property type="entry name" value="HAD-SF-IIB"/>
    <property type="match status" value="1"/>
</dbReference>
<sequence length="305" mass="30635">MPASLPTGVTRGPRFDDWTARVPRYVVCDVDGTLVASGTTASPPVAAAVAAARRAGLHVGIATGRLPQGLRALQAQLRLTVPAVVHNGAQVVHEGRALHSWPLPSGAASDLAALLAQRDLYGELYTGTRFLVTDRRPAAHRAWEIVSGPPDGLVDELDLDVDEVLKATVTVHEDDELDHVLTGAAALGLAAEASTSPMFPGELFVNVTAPGVGKGVAVAAVATGLGVAAADVLAVGDGMNDLTMLAAAGTAVAMAGSPAPLLALAHLVVADAASDGAAAALHAAVGWAAGRGPTTGRGGPVRSTR</sequence>
<dbReference type="Gene3D" id="3.40.50.1000">
    <property type="entry name" value="HAD superfamily/HAD-like"/>
    <property type="match status" value="1"/>
</dbReference>
<gene>
    <name evidence="1" type="ORF">RHODO2019_13360</name>
</gene>
<keyword evidence="1" id="KW-0378">Hydrolase</keyword>
<dbReference type="PANTHER" id="PTHR10000:SF8">
    <property type="entry name" value="HAD SUPERFAMILY HYDROLASE-LIKE, TYPE 3"/>
    <property type="match status" value="1"/>
</dbReference>
<dbReference type="PANTHER" id="PTHR10000">
    <property type="entry name" value="PHOSPHOSERINE PHOSPHATASE"/>
    <property type="match status" value="1"/>
</dbReference>
<dbReference type="RefSeq" id="WP_265382247.1">
    <property type="nucleotide sequence ID" value="NZ_CP110615.1"/>
</dbReference>